<keyword evidence="3" id="KW-0808">Transferase</keyword>
<organism evidence="3 4">
    <name type="scientific">Diplodia corticola</name>
    <dbReference type="NCBI Taxonomy" id="236234"/>
    <lineage>
        <taxon>Eukaryota</taxon>
        <taxon>Fungi</taxon>
        <taxon>Dikarya</taxon>
        <taxon>Ascomycota</taxon>
        <taxon>Pezizomycotina</taxon>
        <taxon>Dothideomycetes</taxon>
        <taxon>Dothideomycetes incertae sedis</taxon>
        <taxon>Botryosphaeriales</taxon>
        <taxon>Botryosphaeriaceae</taxon>
        <taxon>Diplodia</taxon>
    </lineage>
</organism>
<dbReference type="AlphaFoldDB" id="A0A1J9RTZ0"/>
<gene>
    <name evidence="3" type="ORF">BKCO1_5300039</name>
</gene>
<protein>
    <submittedName>
        <fullName evidence="3">Methyltransferase</fullName>
    </submittedName>
</protein>
<dbReference type="OrthoDB" id="412788at2759"/>
<keyword evidence="4" id="KW-1185">Reference proteome</keyword>
<sequence>MASVSAKMQFMAPMAEEPFYRSQPDQGFDSCNFSYAPQDVQVHDARPNKGTFELDKHGFAYADDPEGAEYVEQLRNNEDGAKERYYAHLERLLKKQTGASRVVIFDHTMRRREPELAGKNPDGREQPAAYVHIDQGPVGAARRIHQHIGYEADKLLKGRVQIINVWRPLNGPVKDWPLATMDFTSLKPSNIHPTNLYRNRFELRGQSCNVSHHPDQRWHYLDSQRNDEVTFIKIWDNKSAVTGKTCAHCAFEHPDTPPDAPLRESMEVRCIVAHEDEELASTLWWT</sequence>
<dbReference type="RefSeq" id="XP_020127233.1">
    <property type="nucleotide sequence ID" value="XM_020277146.1"/>
</dbReference>
<evidence type="ECO:0000256" key="1">
    <source>
        <dbReference type="ARBA" id="ARBA00023002"/>
    </source>
</evidence>
<dbReference type="PANTHER" id="PTHR34598">
    <property type="entry name" value="BLL6449 PROTEIN"/>
    <property type="match status" value="1"/>
</dbReference>
<dbReference type="GO" id="GO:0016491">
    <property type="term" value="F:oxidoreductase activity"/>
    <property type="evidence" value="ECO:0007669"/>
    <property type="project" value="UniProtKB-KW"/>
</dbReference>
<dbReference type="GeneID" id="31017407"/>
<name>A0A1J9RTZ0_9PEZI</name>
<dbReference type="EMBL" id="MNUE01000053">
    <property type="protein sequence ID" value="OJD30973.1"/>
    <property type="molecule type" value="Genomic_DNA"/>
</dbReference>
<keyword evidence="1" id="KW-0560">Oxidoreductase</keyword>
<dbReference type="Proteomes" id="UP000183809">
    <property type="component" value="Unassembled WGS sequence"/>
</dbReference>
<dbReference type="NCBIfam" id="NF041278">
    <property type="entry name" value="CmcJ_NvfI_EfuI"/>
    <property type="match status" value="1"/>
</dbReference>
<keyword evidence="3" id="KW-0489">Methyltransferase</keyword>
<evidence type="ECO:0000256" key="2">
    <source>
        <dbReference type="ARBA" id="ARBA00023604"/>
    </source>
</evidence>
<proteinExistence type="inferred from homology"/>
<evidence type="ECO:0000313" key="4">
    <source>
        <dbReference type="Proteomes" id="UP000183809"/>
    </source>
</evidence>
<evidence type="ECO:0000313" key="3">
    <source>
        <dbReference type="EMBL" id="OJD30973.1"/>
    </source>
</evidence>
<dbReference type="GO" id="GO:0032259">
    <property type="term" value="P:methylation"/>
    <property type="evidence" value="ECO:0007669"/>
    <property type="project" value="UniProtKB-KW"/>
</dbReference>
<accession>A0A1J9RTZ0</accession>
<comment type="caution">
    <text evidence="3">The sequence shown here is derived from an EMBL/GenBank/DDBJ whole genome shotgun (WGS) entry which is preliminary data.</text>
</comment>
<dbReference type="GO" id="GO:0008168">
    <property type="term" value="F:methyltransferase activity"/>
    <property type="evidence" value="ECO:0007669"/>
    <property type="project" value="UniProtKB-KW"/>
</dbReference>
<dbReference type="PANTHER" id="PTHR34598:SF3">
    <property type="entry name" value="OXIDOREDUCTASE AN1597"/>
    <property type="match status" value="1"/>
</dbReference>
<dbReference type="InterPro" id="IPR044053">
    <property type="entry name" value="AsaB-like"/>
</dbReference>
<reference evidence="3 4" key="1">
    <citation type="submission" date="2016-10" db="EMBL/GenBank/DDBJ databases">
        <title>Proteomics and genomics reveal pathogen-plant mechanisms compatible with a hemibiotrophic lifestyle of Diplodia corticola.</title>
        <authorList>
            <person name="Fernandes I."/>
            <person name="De Jonge R."/>
            <person name="Van De Peer Y."/>
            <person name="Devreese B."/>
            <person name="Alves A."/>
            <person name="Esteves A.C."/>
        </authorList>
    </citation>
    <scope>NUCLEOTIDE SEQUENCE [LARGE SCALE GENOMIC DNA]</scope>
    <source>
        <strain evidence="3 4">CBS 112549</strain>
    </source>
</reference>
<comment type="similarity">
    <text evidence="2">Belongs to the asaB hydroxylase/desaturase family.</text>
</comment>
<dbReference type="STRING" id="236234.A0A1J9RTZ0"/>